<organism evidence="1 2">
    <name type="scientific">Thiospirochaeta perfilievii</name>
    <dbReference type="NCBI Taxonomy" id="252967"/>
    <lineage>
        <taxon>Bacteria</taxon>
        <taxon>Pseudomonadati</taxon>
        <taxon>Spirochaetota</taxon>
        <taxon>Spirochaetia</taxon>
        <taxon>Spirochaetales</taxon>
        <taxon>Spirochaetaceae</taxon>
        <taxon>Thiospirochaeta</taxon>
    </lineage>
</organism>
<dbReference type="KEGG" id="sper:EW093_12625"/>
<accession>A0A5C1QBS8</accession>
<dbReference type="Proteomes" id="UP000323824">
    <property type="component" value="Chromosome"/>
</dbReference>
<evidence type="ECO:0000313" key="2">
    <source>
        <dbReference type="Proteomes" id="UP000323824"/>
    </source>
</evidence>
<evidence type="ECO:0000313" key="1">
    <source>
        <dbReference type="EMBL" id="QEN05523.1"/>
    </source>
</evidence>
<keyword evidence="2" id="KW-1185">Reference proteome</keyword>
<gene>
    <name evidence="1" type="ORF">EW093_12625</name>
</gene>
<sequence>MDTNLIELPVKLLFSDQGVDFFIKNKKPMNKFKMPDNSTQYGIALNQYNHKTVKHMIAIGYLSRIEISRSEFTSKRQDILSMTKSNVFGFLVKRFDEMVFDIVMDSELIKNWNRSNHGSILDRKTNINETVLRQLLEKNKDVVKSVKETLTLAVHKDLYKNDTLTEDEITSQSLLCSEYLTSLRSFTWFILSKFKDAPTYEILILEISQLLIEFMSRNKISEYISLMLMELLNSAENRNLKEYIKMMYPTLAYNDILEEPEARVGLLKEMQDKGNHFSLSYKFDKSETKISAKKRFEVAVFNKESEVMMLKEKVDQQMASKVRKQSLTDFYRRSGGDGSDLGMFYLSYLGEECSKVGIKFESQVKEIPGSGQSYTSLSLTL</sequence>
<dbReference type="OrthoDB" id="355505at2"/>
<proteinExistence type="predicted"/>
<protein>
    <submittedName>
        <fullName evidence="1">Uncharacterized protein</fullName>
    </submittedName>
</protein>
<reference evidence="1 2" key="2">
    <citation type="submission" date="2019-09" db="EMBL/GenBank/DDBJ databases">
        <title>Complete Genome Sequence and Methylome Analysis of free living Spirochaetas.</title>
        <authorList>
            <person name="Leshcheva N."/>
            <person name="Mikheeva N."/>
        </authorList>
    </citation>
    <scope>NUCLEOTIDE SEQUENCE [LARGE SCALE GENOMIC DNA]</scope>
    <source>
        <strain evidence="1 2">P</strain>
    </source>
</reference>
<dbReference type="Pfam" id="PF26329">
    <property type="entry name" value="DUF8084"/>
    <property type="match status" value="1"/>
</dbReference>
<dbReference type="AlphaFoldDB" id="A0A5C1QBS8"/>
<reference evidence="1 2" key="1">
    <citation type="submission" date="2019-02" db="EMBL/GenBank/DDBJ databases">
        <authorList>
            <person name="Fomenkov A."/>
            <person name="Dubinina G."/>
            <person name="Grabovich M."/>
            <person name="Vincze T."/>
            <person name="Roberts R.J."/>
        </authorList>
    </citation>
    <scope>NUCLEOTIDE SEQUENCE [LARGE SCALE GENOMIC DNA]</scope>
    <source>
        <strain evidence="1 2">P</strain>
    </source>
</reference>
<dbReference type="EMBL" id="CP035807">
    <property type="protein sequence ID" value="QEN05523.1"/>
    <property type="molecule type" value="Genomic_DNA"/>
</dbReference>
<dbReference type="InterPro" id="IPR058397">
    <property type="entry name" value="DUF8084"/>
</dbReference>
<dbReference type="RefSeq" id="WP_149568761.1">
    <property type="nucleotide sequence ID" value="NZ_CP035807.1"/>
</dbReference>
<name>A0A5C1QBS8_9SPIO</name>